<sequence length="73" mass="7720">MADRGAALLPGALRALPARRRGLRGLGVEAGDKVLIMLPNSIEIVLSWFGTNLLGPPRSPSTSTTRRVGSPTR</sequence>
<keyword evidence="3" id="KW-1185">Reference proteome</keyword>
<organism evidence="2 3">
    <name type="scientific">Rubrobacter marinus</name>
    <dbReference type="NCBI Taxonomy" id="2653852"/>
    <lineage>
        <taxon>Bacteria</taxon>
        <taxon>Bacillati</taxon>
        <taxon>Actinomycetota</taxon>
        <taxon>Rubrobacteria</taxon>
        <taxon>Rubrobacterales</taxon>
        <taxon>Rubrobacteraceae</taxon>
        <taxon>Rubrobacter</taxon>
    </lineage>
</organism>
<dbReference type="SUPFAM" id="SSF56801">
    <property type="entry name" value="Acetyl-CoA synthetase-like"/>
    <property type="match status" value="1"/>
</dbReference>
<dbReference type="Gene3D" id="3.40.50.980">
    <property type="match status" value="1"/>
</dbReference>
<dbReference type="AlphaFoldDB" id="A0A6G8PTQ3"/>
<feature type="region of interest" description="Disordered" evidence="1">
    <location>
        <begin position="53"/>
        <end position="73"/>
    </location>
</feature>
<protein>
    <submittedName>
        <fullName evidence="2">AMP-binding protein</fullName>
    </submittedName>
</protein>
<evidence type="ECO:0000313" key="2">
    <source>
        <dbReference type="EMBL" id="QIN77462.1"/>
    </source>
</evidence>
<gene>
    <name evidence="2" type="ORF">GBA65_01905</name>
</gene>
<evidence type="ECO:0000313" key="3">
    <source>
        <dbReference type="Proteomes" id="UP000502706"/>
    </source>
</evidence>
<name>A0A6G8PTQ3_9ACTN</name>
<proteinExistence type="predicted"/>
<accession>A0A6G8PTQ3</accession>
<feature type="compositionally biased region" description="Low complexity" evidence="1">
    <location>
        <begin position="60"/>
        <end position="73"/>
    </location>
</feature>
<dbReference type="EMBL" id="CP045121">
    <property type="protein sequence ID" value="QIN77462.1"/>
    <property type="molecule type" value="Genomic_DNA"/>
</dbReference>
<reference evidence="2 3" key="1">
    <citation type="submission" date="2019-10" db="EMBL/GenBank/DDBJ databases">
        <title>Rubrobacter sp nov SCSIO 52915 isolated from a deep-sea sediment in the South China Sea.</title>
        <authorList>
            <person name="Chen R.W."/>
        </authorList>
    </citation>
    <scope>NUCLEOTIDE SEQUENCE [LARGE SCALE GENOMIC DNA]</scope>
    <source>
        <strain evidence="2 3">SCSIO 52915</strain>
    </source>
</reference>
<dbReference type="Proteomes" id="UP000502706">
    <property type="component" value="Chromosome"/>
</dbReference>
<dbReference type="KEGG" id="rmar:GBA65_01905"/>
<evidence type="ECO:0000256" key="1">
    <source>
        <dbReference type="SAM" id="MobiDB-lite"/>
    </source>
</evidence>